<sequence length="93" mass="10146">MDEAQKSNKPLQTVTRGTFANDVLEIMQRENVSIVVVVETGIIIGTVTDRDIAMKCLLSGKLPGAITAFDVMTLQPDGCIGKAMRRAELHIME</sequence>
<dbReference type="Proteomes" id="UP000318939">
    <property type="component" value="Chromosome"/>
</dbReference>
<evidence type="ECO:0000256" key="1">
    <source>
        <dbReference type="PROSITE-ProRule" id="PRU00703"/>
    </source>
</evidence>
<accession>A0ABY8IG82</accession>
<evidence type="ECO:0000259" key="2">
    <source>
        <dbReference type="PROSITE" id="PS51371"/>
    </source>
</evidence>
<proteinExistence type="predicted"/>
<evidence type="ECO:0000313" key="4">
    <source>
        <dbReference type="Proteomes" id="UP000318939"/>
    </source>
</evidence>
<dbReference type="SUPFAM" id="SSF54631">
    <property type="entry name" value="CBS-domain pair"/>
    <property type="match status" value="1"/>
</dbReference>
<reference evidence="3" key="1">
    <citation type="journal article" date="2019" name="Phytopathology">
        <title>A Novel Group of Rhizobium tumorigenes-Like Agrobacteria Associated with Crown Gall Disease of Rhododendron and Blueberry.</title>
        <authorList>
            <person name="Kuzmanovic N."/>
            <person name="Behrens P."/>
            <person name="Idczak E."/>
            <person name="Wagner S."/>
            <person name="Gotz M."/>
            <person name="Sproer C."/>
            <person name="Bunk B."/>
            <person name="Overmann J."/>
            <person name="Smalla K."/>
        </authorList>
    </citation>
    <scope>NUCLEOTIDE SEQUENCE</scope>
    <source>
        <strain evidence="3">Rho-6.2</strain>
    </source>
</reference>
<dbReference type="RefSeq" id="WP_142824755.1">
    <property type="nucleotide sequence ID" value="NZ_CP117267.1"/>
</dbReference>
<dbReference type="Pfam" id="PF00571">
    <property type="entry name" value="CBS"/>
    <property type="match status" value="1"/>
</dbReference>
<gene>
    <name evidence="3" type="ORF">PR018_14130</name>
</gene>
<dbReference type="PROSITE" id="PS51371">
    <property type="entry name" value="CBS"/>
    <property type="match status" value="1"/>
</dbReference>
<dbReference type="InterPro" id="IPR000644">
    <property type="entry name" value="CBS_dom"/>
</dbReference>
<feature type="domain" description="CBS" evidence="2">
    <location>
        <begin position="7"/>
        <end position="62"/>
    </location>
</feature>
<evidence type="ECO:0000313" key="3">
    <source>
        <dbReference type="EMBL" id="WFS22279.1"/>
    </source>
</evidence>
<protein>
    <submittedName>
        <fullName evidence="3">CBS domain-containing protein</fullName>
    </submittedName>
</protein>
<keyword evidence="4" id="KW-1185">Reference proteome</keyword>
<reference evidence="3" key="2">
    <citation type="journal article" date="2023" name="MicrobiologyOpen">
        <title>Genomics of the tumorigenes clade of the family Rhizobiaceae and description of Rhizobium rhododendri sp. nov.</title>
        <authorList>
            <person name="Kuzmanovic N."/>
            <person name="diCenzo G.C."/>
            <person name="Bunk B."/>
            <person name="Sproeer C."/>
            <person name="Fruehling A."/>
            <person name="Neumann-Schaal M."/>
            <person name="Overmann J."/>
            <person name="Smalla K."/>
        </authorList>
    </citation>
    <scope>NUCLEOTIDE SEQUENCE</scope>
    <source>
        <strain evidence="3">Rho-6.2</strain>
    </source>
</reference>
<organism evidence="3 4">
    <name type="scientific">Rhizobium rhododendri</name>
    <dbReference type="NCBI Taxonomy" id="2506430"/>
    <lineage>
        <taxon>Bacteria</taxon>
        <taxon>Pseudomonadati</taxon>
        <taxon>Pseudomonadota</taxon>
        <taxon>Alphaproteobacteria</taxon>
        <taxon>Hyphomicrobiales</taxon>
        <taxon>Rhizobiaceae</taxon>
        <taxon>Rhizobium/Agrobacterium group</taxon>
        <taxon>Rhizobium</taxon>
    </lineage>
</organism>
<keyword evidence="1" id="KW-0129">CBS domain</keyword>
<dbReference type="Gene3D" id="3.10.580.10">
    <property type="entry name" value="CBS-domain"/>
    <property type="match status" value="1"/>
</dbReference>
<dbReference type="InterPro" id="IPR046342">
    <property type="entry name" value="CBS_dom_sf"/>
</dbReference>
<name>A0ABY8IG82_9HYPH</name>
<dbReference type="EMBL" id="CP117267">
    <property type="protein sequence ID" value="WFS22279.1"/>
    <property type="molecule type" value="Genomic_DNA"/>
</dbReference>